<dbReference type="GO" id="GO:0003887">
    <property type="term" value="F:DNA-directed DNA polymerase activity"/>
    <property type="evidence" value="ECO:0007669"/>
    <property type="project" value="UniProtKB-KW"/>
</dbReference>
<dbReference type="PANTHER" id="PTHR45861">
    <property type="entry name" value="DNA POLYMERASE ALPHA CATALYTIC SUBUNIT"/>
    <property type="match status" value="1"/>
</dbReference>
<keyword evidence="18" id="KW-1185">Reference proteome</keyword>
<reference evidence="18" key="1">
    <citation type="submission" date="2011-08" db="EMBL/GenBank/DDBJ databases">
        <authorList>
            <person name="Rombauts S."/>
        </authorList>
    </citation>
    <scope>NUCLEOTIDE SEQUENCE</scope>
    <source>
        <strain evidence="18">London</strain>
    </source>
</reference>
<comment type="subcellular location">
    <subcellularLocation>
        <location evidence="1">Nucleus</location>
    </subcellularLocation>
</comment>
<dbReference type="Gene3D" id="6.10.10.100">
    <property type="match status" value="1"/>
</dbReference>
<keyword evidence="8" id="KW-0862">Zinc</keyword>
<evidence type="ECO:0000256" key="1">
    <source>
        <dbReference type="ARBA" id="ARBA00004123"/>
    </source>
</evidence>
<dbReference type="Gene3D" id="1.10.132.60">
    <property type="entry name" value="DNA polymerase family B, C-terminal domain"/>
    <property type="match status" value="1"/>
</dbReference>
<dbReference type="STRING" id="32264.T1KLH5"/>
<organism evidence="17 18">
    <name type="scientific">Tetranychus urticae</name>
    <name type="common">Two-spotted spider mite</name>
    <dbReference type="NCBI Taxonomy" id="32264"/>
    <lineage>
        <taxon>Eukaryota</taxon>
        <taxon>Metazoa</taxon>
        <taxon>Ecdysozoa</taxon>
        <taxon>Arthropoda</taxon>
        <taxon>Chelicerata</taxon>
        <taxon>Arachnida</taxon>
        <taxon>Acari</taxon>
        <taxon>Acariformes</taxon>
        <taxon>Trombidiformes</taxon>
        <taxon>Prostigmata</taxon>
        <taxon>Eleutherengona</taxon>
        <taxon>Raphignathae</taxon>
        <taxon>Tetranychoidea</taxon>
        <taxon>Tetranychidae</taxon>
        <taxon>Tetranychus</taxon>
    </lineage>
</organism>
<feature type="compositionally biased region" description="Polar residues" evidence="13">
    <location>
        <begin position="184"/>
        <end position="194"/>
    </location>
</feature>
<dbReference type="InterPro" id="IPR006133">
    <property type="entry name" value="DNA-dir_DNA_pol_B_exonuc"/>
</dbReference>
<dbReference type="OMA" id="RTAQNHE"/>
<reference evidence="17" key="2">
    <citation type="submission" date="2015-06" db="UniProtKB">
        <authorList>
            <consortium name="EnsemblMetazoa"/>
        </authorList>
    </citation>
    <scope>IDENTIFICATION</scope>
</reference>
<dbReference type="InterPro" id="IPR045846">
    <property type="entry name" value="POLBc_alpha"/>
</dbReference>
<feature type="domain" description="DNA-directed DNA polymerase family B multifunctional" evidence="14">
    <location>
        <begin position="705"/>
        <end position="1163"/>
    </location>
</feature>
<gene>
    <name evidence="17" type="primary">107365299</name>
</gene>
<dbReference type="OrthoDB" id="6755010at2759"/>
<dbReference type="PANTHER" id="PTHR45861:SF1">
    <property type="entry name" value="DNA POLYMERASE ALPHA CATALYTIC SUBUNIT"/>
    <property type="match status" value="1"/>
</dbReference>
<dbReference type="PROSITE" id="PS00116">
    <property type="entry name" value="DNA_POLYMERASE_B"/>
    <property type="match status" value="1"/>
</dbReference>
<evidence type="ECO:0000256" key="13">
    <source>
        <dbReference type="SAM" id="MobiDB-lite"/>
    </source>
</evidence>
<keyword evidence="3 12" id="KW-0808">Transferase</keyword>
<dbReference type="EMBL" id="CAEY01000211">
    <property type="status" value="NOT_ANNOTATED_CDS"/>
    <property type="molecule type" value="Genomic_DNA"/>
</dbReference>
<feature type="domain" description="DNA-directed DNA polymerase family B exonuclease" evidence="15">
    <location>
        <begin position="406"/>
        <end position="641"/>
    </location>
</feature>
<dbReference type="InterPro" id="IPR038256">
    <property type="entry name" value="Pol_alpha_znc_sf"/>
</dbReference>
<dbReference type="Gene3D" id="3.90.1600.10">
    <property type="entry name" value="Palm domain of DNA polymerase"/>
    <property type="match status" value="1"/>
</dbReference>
<protein>
    <recommendedName>
        <fullName evidence="12">DNA polymerase</fullName>
        <ecNumber evidence="12">2.7.7.7</ecNumber>
    </recommendedName>
</protein>
<evidence type="ECO:0000313" key="17">
    <source>
        <dbReference type="EnsemblMetazoa" id="tetur14g02460.1"/>
    </source>
</evidence>
<evidence type="ECO:0000256" key="9">
    <source>
        <dbReference type="ARBA" id="ARBA00022932"/>
    </source>
</evidence>
<evidence type="ECO:0000259" key="14">
    <source>
        <dbReference type="Pfam" id="PF00136"/>
    </source>
</evidence>
<dbReference type="EC" id="2.7.7.7" evidence="12"/>
<sequence length="1402" mass="159941">MEVRSARRTKLEVEGKKSAVKAALDKLSRVRKGIAEDKYNMKEEENLFVEGAEEDFSDDDFVVDDTPSIKKYFGQATNGKKGKRQYDSESDEYEEEEEDSQEKNKVKKIKPPKPSNLLQVKVEETQPEDQDNDDAYEVLASTSKRLKGMFGSKNNTPQSSRRASLLKPLELSCSPSQKRKLEQENSPASVKTKVNGSEVKKAKIDFDSLHQEENKSILEDPVNDLENDDDVPDASFDFGGQESWTFGLQGIADEEATTVTGDKDLAVFVDKDGITHLKMYWLDAYEDLGPFHGRVYIFGKIKAKSNAKTSCDYQSCCLIIEKIERKVYLLPAMKGDSRIPVSEVHKEFTDVIAPNHRIKNFKSRKVTKFYSFDQPDVPYQADYLEVIYGSNYPQLPADLKGSTFSKVFGTSQTPLERLIIEVNLRGPGWIRVKNLHPVNVPVSWCKKEFTMDYSFKNITVDIDDVTIPPLMIASLNVRTYLNQIIAISCFVKKDYQIDGGTPSSPLDLDQSCCLITSPSGINLLPEFKKAARKFVKGHENLIKGYDNEQFMLNQFLVNLGRLDPDVLVGHDSAFDINIILNRQTHYNDKINWSRLGRLRRSSIKALKSQKDKMAVTSGRLVCDVKIMAKEFIKAKSYDLDELIVQVLKKERLLGPSSISEAYGSVKNLFSYVNALLADNRFIMSIMYELSALPLAMQITKIAGNLFSRTLMGGRAERNEYLLLHAFYEKNFILPDKVIPKYNDNKSNDEVVPLGQNEDGTEAAKGGKKKAAYAGGLVLDPKTGFYDSYILLMDFNSLYPSIIQEYNICFTTVNRNRVKIDENGDEIPEVPDADKACGILPTEIKKLVEGRREVKRLMLQEKAQDVQDQLDIKQQALKLTANSMYGCLGFSNARFYAKPLAALITFKGREILMHTKNLVETMGLEVIYGDTDSIMINTSCSDYDEVMKTGRKIQAEINKIYRLLEIGIDGVYRPMLLLKKKKYAAISISRDRNSIKTTREMKGLDIVRRDWSLIARKVGGIILDEILSGKSSQDIVDAIHDRLKFWSDFIKAGIFTPEQLKDFEITKSLTKNPEDYADKKSLIHVNVALRRNADEKLERKLRAGDCVQYVICIDESNPDFASLPATQRAFHPEELKERPSLKIDPNYYISQQILPTISRLCEPIEGTDSHIMAEVMGIESNSIHRSSRDELENDIPLSDDMKFDGCNSFKIPCPNDKCAKIIEFRDAFRTDSVTKKRINLSLARCPHCNIDLTLEVYENRIINHFVSILRNLLDEHQKCWVICCRCNFQTRSCWGYYRDRRSDKGLECPYCHEDMDQKITDRQLHQQLLFYETLLDRDTALNSLSSASERSELDAKSASCTKLYRILWQHVHNVRYTMSYTDVNLTFMFHNQIFTCVKKQIKK</sequence>
<dbReference type="SUPFAM" id="SSF53098">
    <property type="entry name" value="Ribonuclease H-like"/>
    <property type="match status" value="1"/>
</dbReference>
<feature type="region of interest" description="Disordered" evidence="13">
    <location>
        <begin position="175"/>
        <end position="194"/>
    </location>
</feature>
<keyword evidence="9 12" id="KW-0239">DNA-directed DNA polymerase</keyword>
<evidence type="ECO:0000256" key="10">
    <source>
        <dbReference type="ARBA" id="ARBA00023125"/>
    </source>
</evidence>
<dbReference type="Gene3D" id="3.30.70.2820">
    <property type="match status" value="1"/>
</dbReference>
<dbReference type="GO" id="GO:0006272">
    <property type="term" value="P:leading strand elongation"/>
    <property type="evidence" value="ECO:0007669"/>
    <property type="project" value="TreeGrafter"/>
</dbReference>
<evidence type="ECO:0000256" key="2">
    <source>
        <dbReference type="ARBA" id="ARBA00005755"/>
    </source>
</evidence>
<keyword evidence="4 12" id="KW-0548">Nucleotidyltransferase</keyword>
<dbReference type="Pfam" id="PF03104">
    <property type="entry name" value="DNA_pol_B_exo1"/>
    <property type="match status" value="1"/>
</dbReference>
<dbReference type="HOGENOM" id="CLU_001718_0_0_1"/>
<dbReference type="NCBIfam" id="TIGR00592">
    <property type="entry name" value="pol2"/>
    <property type="match status" value="1"/>
</dbReference>
<dbReference type="PRINTS" id="PR00106">
    <property type="entry name" value="DNAPOLB"/>
</dbReference>
<dbReference type="InterPro" id="IPR012337">
    <property type="entry name" value="RNaseH-like_sf"/>
</dbReference>
<keyword evidence="5 12" id="KW-0235">DNA replication</keyword>
<name>T1KLH5_TETUR</name>
<dbReference type="Pfam" id="PF08996">
    <property type="entry name" value="zf-DNA_Pol"/>
    <property type="match status" value="1"/>
</dbReference>
<evidence type="ECO:0000256" key="12">
    <source>
        <dbReference type="RuleBase" id="RU000442"/>
    </source>
</evidence>
<dbReference type="KEGG" id="tut:107365299"/>
<dbReference type="InterPro" id="IPR043502">
    <property type="entry name" value="DNA/RNA_pol_sf"/>
</dbReference>
<dbReference type="SUPFAM" id="SSF56672">
    <property type="entry name" value="DNA/RNA polymerases"/>
    <property type="match status" value="1"/>
</dbReference>
<dbReference type="InterPro" id="IPR023211">
    <property type="entry name" value="DNA_pol_palm_dom_sf"/>
</dbReference>
<dbReference type="FunFam" id="1.10.287.690:FF:000003">
    <property type="entry name" value="DNA polymerase"/>
    <property type="match status" value="1"/>
</dbReference>
<keyword evidence="6" id="KW-0479">Metal-binding</keyword>
<dbReference type="Gene3D" id="2.40.50.730">
    <property type="match status" value="1"/>
</dbReference>
<evidence type="ECO:0000256" key="5">
    <source>
        <dbReference type="ARBA" id="ARBA00022705"/>
    </source>
</evidence>
<evidence type="ECO:0000256" key="11">
    <source>
        <dbReference type="ARBA" id="ARBA00023242"/>
    </source>
</evidence>
<evidence type="ECO:0000256" key="7">
    <source>
        <dbReference type="ARBA" id="ARBA00022771"/>
    </source>
</evidence>
<dbReference type="EnsemblMetazoa" id="tetur14g02460.1">
    <property type="protein sequence ID" value="tetur14g02460.1"/>
    <property type="gene ID" value="tetur14g02460"/>
</dbReference>
<evidence type="ECO:0000256" key="6">
    <source>
        <dbReference type="ARBA" id="ARBA00022723"/>
    </source>
</evidence>
<dbReference type="InterPro" id="IPR006134">
    <property type="entry name" value="DNA-dir_DNA_pol_B_multi_dom"/>
</dbReference>
<dbReference type="InterPro" id="IPR006172">
    <property type="entry name" value="DNA-dir_DNA_pol_B"/>
</dbReference>
<feature type="compositionally biased region" description="Acidic residues" evidence="13">
    <location>
        <begin position="125"/>
        <end position="136"/>
    </location>
</feature>
<evidence type="ECO:0000256" key="4">
    <source>
        <dbReference type="ARBA" id="ARBA00022695"/>
    </source>
</evidence>
<evidence type="ECO:0000256" key="3">
    <source>
        <dbReference type="ARBA" id="ARBA00022679"/>
    </source>
</evidence>
<dbReference type="eggNOG" id="KOG0970">
    <property type="taxonomic scope" value="Eukaryota"/>
</dbReference>
<feature type="compositionally biased region" description="Polar residues" evidence="13">
    <location>
        <begin position="152"/>
        <end position="162"/>
    </location>
</feature>
<keyword evidence="7" id="KW-0863">Zinc-finger</keyword>
<evidence type="ECO:0000259" key="16">
    <source>
        <dbReference type="Pfam" id="PF08996"/>
    </source>
</evidence>
<feature type="domain" description="Zinc finger DNA-directed DNA polymerase family B alpha" evidence="16">
    <location>
        <begin position="1196"/>
        <end position="1388"/>
    </location>
</feature>
<dbReference type="GO" id="GO:0003682">
    <property type="term" value="F:chromatin binding"/>
    <property type="evidence" value="ECO:0007669"/>
    <property type="project" value="TreeGrafter"/>
</dbReference>
<dbReference type="GO" id="GO:0000166">
    <property type="term" value="F:nucleotide binding"/>
    <property type="evidence" value="ECO:0007669"/>
    <property type="project" value="InterPro"/>
</dbReference>
<dbReference type="GO" id="GO:1902975">
    <property type="term" value="P:mitotic DNA replication initiation"/>
    <property type="evidence" value="ECO:0007669"/>
    <property type="project" value="InterPro"/>
</dbReference>
<proteinExistence type="inferred from homology"/>
<dbReference type="GO" id="GO:0005658">
    <property type="term" value="C:alpha DNA polymerase:primase complex"/>
    <property type="evidence" value="ECO:0007669"/>
    <property type="project" value="UniProtKB-ARBA"/>
</dbReference>
<dbReference type="GO" id="GO:0006273">
    <property type="term" value="P:lagging strand elongation"/>
    <property type="evidence" value="ECO:0007669"/>
    <property type="project" value="TreeGrafter"/>
</dbReference>
<dbReference type="GO" id="GO:0008270">
    <property type="term" value="F:zinc ion binding"/>
    <property type="evidence" value="ECO:0007669"/>
    <property type="project" value="UniProtKB-KW"/>
</dbReference>
<evidence type="ECO:0000256" key="8">
    <source>
        <dbReference type="ARBA" id="ARBA00022833"/>
    </source>
</evidence>
<dbReference type="GO" id="GO:0003697">
    <property type="term" value="F:single-stranded DNA binding"/>
    <property type="evidence" value="ECO:0007669"/>
    <property type="project" value="TreeGrafter"/>
</dbReference>
<dbReference type="CDD" id="cd05532">
    <property type="entry name" value="POLBc_alpha"/>
    <property type="match status" value="1"/>
</dbReference>
<comment type="similarity">
    <text evidence="2 12">Belongs to the DNA polymerase type-B family.</text>
</comment>
<dbReference type="GO" id="GO:0003688">
    <property type="term" value="F:DNA replication origin binding"/>
    <property type="evidence" value="ECO:0007669"/>
    <property type="project" value="TreeGrafter"/>
</dbReference>
<comment type="catalytic activity">
    <reaction evidence="12">
        <text>DNA(n) + a 2'-deoxyribonucleoside 5'-triphosphate = DNA(n+1) + diphosphate</text>
        <dbReference type="Rhea" id="RHEA:22508"/>
        <dbReference type="Rhea" id="RHEA-COMP:17339"/>
        <dbReference type="Rhea" id="RHEA-COMP:17340"/>
        <dbReference type="ChEBI" id="CHEBI:33019"/>
        <dbReference type="ChEBI" id="CHEBI:61560"/>
        <dbReference type="ChEBI" id="CHEBI:173112"/>
        <dbReference type="EC" id="2.7.7.7"/>
    </reaction>
</comment>
<dbReference type="Proteomes" id="UP000015104">
    <property type="component" value="Unassembled WGS sequence"/>
</dbReference>
<evidence type="ECO:0000313" key="18">
    <source>
        <dbReference type="Proteomes" id="UP000015104"/>
    </source>
</evidence>
<dbReference type="Gene3D" id="1.10.287.690">
    <property type="entry name" value="Helix hairpin bin"/>
    <property type="match status" value="1"/>
</dbReference>
<dbReference type="Gene3D" id="1.10.3200.20">
    <property type="entry name" value="DNA Polymerase alpha, zinc finger"/>
    <property type="match status" value="1"/>
</dbReference>
<dbReference type="InterPro" id="IPR017964">
    <property type="entry name" value="DNA-dir_DNA_pol_B_CS"/>
</dbReference>
<accession>T1KLH5</accession>
<dbReference type="InterPro" id="IPR015088">
    <property type="entry name" value="Znf_DNA-dir_DNA_pol_B_alpha"/>
</dbReference>
<dbReference type="Gene3D" id="3.30.420.10">
    <property type="entry name" value="Ribonuclease H-like superfamily/Ribonuclease H"/>
    <property type="match status" value="1"/>
</dbReference>
<evidence type="ECO:0000259" key="15">
    <source>
        <dbReference type="Pfam" id="PF03104"/>
    </source>
</evidence>
<dbReference type="SMART" id="SM00486">
    <property type="entry name" value="POLBc"/>
    <property type="match status" value="1"/>
</dbReference>
<dbReference type="Pfam" id="PF00136">
    <property type="entry name" value="DNA_pol_B"/>
    <property type="match status" value="1"/>
</dbReference>
<dbReference type="InterPro" id="IPR036397">
    <property type="entry name" value="RNaseH_sf"/>
</dbReference>
<keyword evidence="11" id="KW-0539">Nucleus</keyword>
<feature type="compositionally biased region" description="Acidic residues" evidence="13">
    <location>
        <begin position="88"/>
        <end position="100"/>
    </location>
</feature>
<dbReference type="CDD" id="cd05776">
    <property type="entry name" value="DNA_polB_alpha_exo"/>
    <property type="match status" value="1"/>
</dbReference>
<keyword evidence="10 12" id="KW-0238">DNA-binding</keyword>
<feature type="region of interest" description="Disordered" evidence="13">
    <location>
        <begin position="72"/>
        <end position="168"/>
    </location>
</feature>
<dbReference type="InterPro" id="IPR042087">
    <property type="entry name" value="DNA_pol_B_thumb"/>
</dbReference>